<name>Q2IW17_RHOP2</name>
<proteinExistence type="predicted"/>
<dbReference type="EMBL" id="CP000250">
    <property type="protein sequence ID" value="ABD07593.1"/>
    <property type="molecule type" value="Genomic_DNA"/>
</dbReference>
<feature type="transmembrane region" description="Helical" evidence="1">
    <location>
        <begin position="7"/>
        <end position="25"/>
    </location>
</feature>
<evidence type="ECO:0000313" key="3">
    <source>
        <dbReference type="Proteomes" id="UP000008809"/>
    </source>
</evidence>
<organism evidence="2 3">
    <name type="scientific">Rhodopseudomonas palustris (strain HaA2)</name>
    <dbReference type="NCBI Taxonomy" id="316058"/>
    <lineage>
        <taxon>Bacteria</taxon>
        <taxon>Pseudomonadati</taxon>
        <taxon>Pseudomonadota</taxon>
        <taxon>Alphaproteobacteria</taxon>
        <taxon>Hyphomicrobiales</taxon>
        <taxon>Nitrobacteraceae</taxon>
        <taxon>Rhodopseudomonas</taxon>
    </lineage>
</organism>
<accession>Q2IW17</accession>
<dbReference type="KEGG" id="rpb:RPB_2891"/>
<gene>
    <name evidence="2" type="ordered locus">RPB_2891</name>
</gene>
<keyword evidence="1" id="KW-1133">Transmembrane helix</keyword>
<sequence>MLAVVKIVLSFAPWLSFLIIARALSELGYELISYAILIGTAIFTAWYPEHLRRARAAMRS</sequence>
<dbReference type="RefSeq" id="WP_011441777.1">
    <property type="nucleotide sequence ID" value="NC_007778.1"/>
</dbReference>
<evidence type="ECO:0000313" key="2">
    <source>
        <dbReference type="EMBL" id="ABD07593.1"/>
    </source>
</evidence>
<keyword evidence="1" id="KW-0812">Transmembrane</keyword>
<keyword evidence="1" id="KW-0472">Membrane</keyword>
<dbReference type="AlphaFoldDB" id="Q2IW17"/>
<dbReference type="Proteomes" id="UP000008809">
    <property type="component" value="Chromosome"/>
</dbReference>
<feature type="transmembrane region" description="Helical" evidence="1">
    <location>
        <begin position="31"/>
        <end position="48"/>
    </location>
</feature>
<keyword evidence="3" id="KW-1185">Reference proteome</keyword>
<protein>
    <submittedName>
        <fullName evidence="2">Uncharacterized protein</fullName>
    </submittedName>
</protein>
<dbReference type="OrthoDB" id="3870305at2"/>
<dbReference type="HOGENOM" id="CLU_2938759_0_0_5"/>
<evidence type="ECO:0000256" key="1">
    <source>
        <dbReference type="SAM" id="Phobius"/>
    </source>
</evidence>
<reference evidence="2 3" key="1">
    <citation type="submission" date="2006-01" db="EMBL/GenBank/DDBJ databases">
        <title>Complete sequence of Rhodopseudomonas palustris HaA2.</title>
        <authorList>
            <consortium name="US DOE Joint Genome Institute"/>
            <person name="Copeland A."/>
            <person name="Lucas S."/>
            <person name="Lapidus A."/>
            <person name="Barry K."/>
            <person name="Detter J.C."/>
            <person name="Glavina T."/>
            <person name="Hammon N."/>
            <person name="Israni S."/>
            <person name="Pitluck S."/>
            <person name="Chain P."/>
            <person name="Malfatti S."/>
            <person name="Shin M."/>
            <person name="Vergez L."/>
            <person name="Schmutz J."/>
            <person name="Larimer F."/>
            <person name="Land M."/>
            <person name="Hauser L."/>
            <person name="Pelletier D.A."/>
            <person name="Kyrpides N."/>
            <person name="Anderson I."/>
            <person name="Oda Y."/>
            <person name="Harwood C.S."/>
            <person name="Richardson P."/>
        </authorList>
    </citation>
    <scope>NUCLEOTIDE SEQUENCE [LARGE SCALE GENOMIC DNA]</scope>
    <source>
        <strain evidence="2 3">HaA2</strain>
    </source>
</reference>
<dbReference type="STRING" id="316058.RPB_2891"/>